<proteinExistence type="predicted"/>
<evidence type="ECO:0000256" key="7">
    <source>
        <dbReference type="SAM" id="Phobius"/>
    </source>
</evidence>
<dbReference type="Proteomes" id="UP001183607">
    <property type="component" value="Unassembled WGS sequence"/>
</dbReference>
<evidence type="ECO:0000313" key="9">
    <source>
        <dbReference type="EMBL" id="MDT0419776.1"/>
    </source>
</evidence>
<dbReference type="PANTHER" id="PTHR36115">
    <property type="entry name" value="PROLINE-RICH ANTIGEN HOMOLOG-RELATED"/>
    <property type="match status" value="1"/>
</dbReference>
<dbReference type="RefSeq" id="WP_311677772.1">
    <property type="nucleotide sequence ID" value="NZ_JAVRER010000123.1"/>
</dbReference>
<gene>
    <name evidence="9" type="ORF">RM574_30330</name>
</gene>
<protein>
    <submittedName>
        <fullName evidence="9">RDD family protein</fullName>
    </submittedName>
</protein>
<dbReference type="EMBL" id="JAVRER010000123">
    <property type="protein sequence ID" value="MDT0419776.1"/>
    <property type="molecule type" value="Genomic_DNA"/>
</dbReference>
<feature type="transmembrane region" description="Helical" evidence="7">
    <location>
        <begin position="182"/>
        <end position="201"/>
    </location>
</feature>
<evidence type="ECO:0000256" key="3">
    <source>
        <dbReference type="ARBA" id="ARBA00022692"/>
    </source>
</evidence>
<evidence type="ECO:0000256" key="5">
    <source>
        <dbReference type="ARBA" id="ARBA00023136"/>
    </source>
</evidence>
<dbReference type="InterPro" id="IPR010432">
    <property type="entry name" value="RDD"/>
</dbReference>
<keyword evidence="5 7" id="KW-0472">Membrane</keyword>
<name>A0ABD5EE98_9ACTN</name>
<comment type="subcellular location">
    <subcellularLocation>
        <location evidence="1">Cell membrane</location>
        <topology evidence="1">Multi-pass membrane protein</topology>
    </subcellularLocation>
</comment>
<dbReference type="GO" id="GO:0005886">
    <property type="term" value="C:plasma membrane"/>
    <property type="evidence" value="ECO:0007669"/>
    <property type="project" value="UniProtKB-SubCell"/>
</dbReference>
<keyword evidence="4 7" id="KW-1133">Transmembrane helix</keyword>
<evidence type="ECO:0000256" key="6">
    <source>
        <dbReference type="SAM" id="MobiDB-lite"/>
    </source>
</evidence>
<organism evidence="9 10">
    <name type="scientific">Streptomyces evansiae</name>
    <dbReference type="NCBI Taxonomy" id="3075535"/>
    <lineage>
        <taxon>Bacteria</taxon>
        <taxon>Bacillati</taxon>
        <taxon>Actinomycetota</taxon>
        <taxon>Actinomycetes</taxon>
        <taxon>Kitasatosporales</taxon>
        <taxon>Streptomycetaceae</taxon>
        <taxon>Streptomyces</taxon>
    </lineage>
</organism>
<feature type="transmembrane region" description="Helical" evidence="7">
    <location>
        <begin position="119"/>
        <end position="143"/>
    </location>
</feature>
<evidence type="ECO:0000256" key="2">
    <source>
        <dbReference type="ARBA" id="ARBA00022475"/>
    </source>
</evidence>
<reference evidence="10" key="1">
    <citation type="submission" date="2023-07" db="EMBL/GenBank/DDBJ databases">
        <title>30 novel species of actinomycetes from the DSMZ collection.</title>
        <authorList>
            <person name="Nouioui I."/>
        </authorList>
    </citation>
    <scope>NUCLEOTIDE SEQUENCE [LARGE SCALE GENOMIC DNA]</scope>
    <source>
        <strain evidence="10">DSM 41982</strain>
    </source>
</reference>
<evidence type="ECO:0000256" key="4">
    <source>
        <dbReference type="ARBA" id="ARBA00022989"/>
    </source>
</evidence>
<sequence>SPSSSAPAPAPARSWAAQVSALAQPAHSASSTGVGASDPDAPVTPFKPVREDPFTAAARRQAAVRPAGLGRRLLARIVDSLLLGALTGAAVVPLAGRAADHVQAKVDAAKLSGETVEVWLVDTTTVSCLLASVGVLLVLGLLYEALPTARFGRTLGKKLLGLRVRDIEEHEPPGFAAALRRWLVYAVPGLLGIGVVGVLWACFDRPWRQCWHDKAAHTFVAR</sequence>
<dbReference type="Pfam" id="PF06271">
    <property type="entry name" value="RDD"/>
    <property type="match status" value="1"/>
</dbReference>
<evidence type="ECO:0000259" key="8">
    <source>
        <dbReference type="Pfam" id="PF06271"/>
    </source>
</evidence>
<keyword evidence="3 7" id="KW-0812">Transmembrane</keyword>
<feature type="non-terminal residue" evidence="9">
    <location>
        <position position="1"/>
    </location>
</feature>
<feature type="transmembrane region" description="Helical" evidence="7">
    <location>
        <begin position="81"/>
        <end position="99"/>
    </location>
</feature>
<evidence type="ECO:0000313" key="10">
    <source>
        <dbReference type="Proteomes" id="UP001183607"/>
    </source>
</evidence>
<evidence type="ECO:0000256" key="1">
    <source>
        <dbReference type="ARBA" id="ARBA00004651"/>
    </source>
</evidence>
<dbReference type="InterPro" id="IPR051791">
    <property type="entry name" value="Pra-immunoreactive"/>
</dbReference>
<dbReference type="AlphaFoldDB" id="A0ABD5EE98"/>
<keyword evidence="2" id="KW-1003">Cell membrane</keyword>
<accession>A0ABD5EE98</accession>
<feature type="domain" description="RDD" evidence="8">
    <location>
        <begin position="67"/>
        <end position="216"/>
    </location>
</feature>
<feature type="region of interest" description="Disordered" evidence="6">
    <location>
        <begin position="1"/>
        <end position="45"/>
    </location>
</feature>
<comment type="caution">
    <text evidence="9">The sequence shown here is derived from an EMBL/GenBank/DDBJ whole genome shotgun (WGS) entry which is preliminary data.</text>
</comment>
<dbReference type="PANTHER" id="PTHR36115:SF4">
    <property type="entry name" value="MEMBRANE PROTEIN"/>
    <property type="match status" value="1"/>
</dbReference>